<dbReference type="HOGENOM" id="CLU_2337788_0_0_1"/>
<dbReference type="Gramene" id="EOY09406">
    <property type="protein sequence ID" value="EOY09406"/>
    <property type="gene ID" value="TCM_024830"/>
</dbReference>
<dbReference type="Proteomes" id="UP000026915">
    <property type="component" value="Chromosome 5"/>
</dbReference>
<proteinExistence type="predicted"/>
<evidence type="ECO:0000313" key="1">
    <source>
        <dbReference type="EMBL" id="EOY09406.1"/>
    </source>
</evidence>
<accession>A0A061EX71</accession>
<reference evidence="1 2" key="1">
    <citation type="journal article" date="2013" name="Genome Biol.">
        <title>The genome sequence of the most widely cultivated cacao type and its use to identify candidate genes regulating pod color.</title>
        <authorList>
            <person name="Motamayor J.C."/>
            <person name="Mockaitis K."/>
            <person name="Schmutz J."/>
            <person name="Haiminen N."/>
            <person name="Iii D.L."/>
            <person name="Cornejo O."/>
            <person name="Findley S.D."/>
            <person name="Zheng P."/>
            <person name="Utro F."/>
            <person name="Royaert S."/>
            <person name="Saski C."/>
            <person name="Jenkins J."/>
            <person name="Podicheti R."/>
            <person name="Zhao M."/>
            <person name="Scheffler B.E."/>
            <person name="Stack J.C."/>
            <person name="Feltus F.A."/>
            <person name="Mustiga G.M."/>
            <person name="Amores F."/>
            <person name="Phillips W."/>
            <person name="Marelli J.P."/>
            <person name="May G.D."/>
            <person name="Shapiro H."/>
            <person name="Ma J."/>
            <person name="Bustamante C.D."/>
            <person name="Schnell R.J."/>
            <person name="Main D."/>
            <person name="Gilbert D."/>
            <person name="Parida L."/>
            <person name="Kuhn D.N."/>
        </authorList>
    </citation>
    <scope>NUCLEOTIDE SEQUENCE [LARGE SCALE GENOMIC DNA]</scope>
    <source>
        <strain evidence="2">cv. Matina 1-6</strain>
    </source>
</reference>
<gene>
    <name evidence="1" type="ORF">TCM_024830</name>
</gene>
<dbReference type="AlphaFoldDB" id="A0A061EX71"/>
<dbReference type="EMBL" id="CM001883">
    <property type="protein sequence ID" value="EOY09406.1"/>
    <property type="molecule type" value="Genomic_DNA"/>
</dbReference>
<organism evidence="1 2">
    <name type="scientific">Theobroma cacao</name>
    <name type="common">Cacao</name>
    <name type="synonym">Cocoa</name>
    <dbReference type="NCBI Taxonomy" id="3641"/>
    <lineage>
        <taxon>Eukaryota</taxon>
        <taxon>Viridiplantae</taxon>
        <taxon>Streptophyta</taxon>
        <taxon>Embryophyta</taxon>
        <taxon>Tracheophyta</taxon>
        <taxon>Spermatophyta</taxon>
        <taxon>Magnoliopsida</taxon>
        <taxon>eudicotyledons</taxon>
        <taxon>Gunneridae</taxon>
        <taxon>Pentapetalae</taxon>
        <taxon>rosids</taxon>
        <taxon>malvids</taxon>
        <taxon>Malvales</taxon>
        <taxon>Malvaceae</taxon>
        <taxon>Byttnerioideae</taxon>
        <taxon>Theobroma</taxon>
    </lineage>
</organism>
<evidence type="ECO:0000313" key="2">
    <source>
        <dbReference type="Proteomes" id="UP000026915"/>
    </source>
</evidence>
<name>A0A061EX71_THECC</name>
<protein>
    <submittedName>
        <fullName evidence="1">Uncharacterized protein</fullName>
    </submittedName>
</protein>
<keyword evidence="2" id="KW-1185">Reference proteome</keyword>
<sequence length="98" mass="11133">MRVKLKQSSCSAVQCSLDHVKFSGPATLNRLCFGPIDETTVPYQSWADTEHFGYLNIHIEDRGPLYHPATVSVCPAYRRQLDNSLPFFVTIKKHLLII</sequence>
<dbReference type="InParanoid" id="A0A061EX71"/>